<accession>A0ABW9GJJ9</accession>
<feature type="region of interest" description="Disordered" evidence="1">
    <location>
        <begin position="27"/>
        <end position="62"/>
    </location>
</feature>
<evidence type="ECO:0000313" key="2">
    <source>
        <dbReference type="EMBL" id="MFM2720740.1"/>
    </source>
</evidence>
<dbReference type="Proteomes" id="UP001630303">
    <property type="component" value="Unassembled WGS sequence"/>
</dbReference>
<dbReference type="RefSeq" id="WP_408905629.1">
    <property type="nucleotide sequence ID" value="NZ_JAROCE010000002.1"/>
</dbReference>
<name>A0ABW9GJJ9_9MICO</name>
<proteinExistence type="predicted"/>
<feature type="compositionally biased region" description="Low complexity" evidence="1">
    <location>
        <begin position="43"/>
        <end position="56"/>
    </location>
</feature>
<evidence type="ECO:0000313" key="3">
    <source>
        <dbReference type="Proteomes" id="UP001630303"/>
    </source>
</evidence>
<dbReference type="EMBL" id="JAROCE010000002">
    <property type="protein sequence ID" value="MFM2720740.1"/>
    <property type="molecule type" value="Genomic_DNA"/>
</dbReference>
<reference evidence="2 3" key="1">
    <citation type="submission" date="2023-03" db="EMBL/GenBank/DDBJ databases">
        <title>MT1 and MT2 Draft Genomes of Novel Species.</title>
        <authorList>
            <person name="Venkateswaran K."/>
        </authorList>
    </citation>
    <scope>NUCLEOTIDE SEQUENCE [LARGE SCALE GENOMIC DNA]</scope>
    <source>
        <strain evidence="2 3">IF8SW-P5</strain>
    </source>
</reference>
<sequence length="62" mass="6035">MLDVVYLAAILALFALVALVAQGVEKLGPQPGAPSARTPGRGAQPPASPASDAAAPRGGDNA</sequence>
<organism evidence="2 3">
    <name type="scientific">Microbacterium mcarthurae</name>
    <dbReference type="NCBI Taxonomy" id="3035918"/>
    <lineage>
        <taxon>Bacteria</taxon>
        <taxon>Bacillati</taxon>
        <taxon>Actinomycetota</taxon>
        <taxon>Actinomycetes</taxon>
        <taxon>Micrococcales</taxon>
        <taxon>Microbacteriaceae</taxon>
        <taxon>Microbacterium</taxon>
    </lineage>
</organism>
<gene>
    <name evidence="2" type="ORF">P5G46_09515</name>
</gene>
<evidence type="ECO:0000256" key="1">
    <source>
        <dbReference type="SAM" id="MobiDB-lite"/>
    </source>
</evidence>
<comment type="caution">
    <text evidence="2">The sequence shown here is derived from an EMBL/GenBank/DDBJ whole genome shotgun (WGS) entry which is preliminary data.</text>
</comment>
<protein>
    <submittedName>
        <fullName evidence="2">Uncharacterized protein</fullName>
    </submittedName>
</protein>
<keyword evidence="3" id="KW-1185">Reference proteome</keyword>